<dbReference type="AlphaFoldDB" id="A0A7W7U2R4"/>
<feature type="compositionally biased region" description="Pro residues" evidence="1">
    <location>
        <begin position="28"/>
        <end position="38"/>
    </location>
</feature>
<gene>
    <name evidence="2" type="ORF">GGE06_004877</name>
</gene>
<reference evidence="2 3" key="1">
    <citation type="submission" date="2020-08" db="EMBL/GenBank/DDBJ databases">
        <title>Genomic Encyclopedia of Type Strains, Phase III (KMG-III): the genomes of soil and plant-associated and newly described type strains.</title>
        <authorList>
            <person name="Whitman W."/>
        </authorList>
    </citation>
    <scope>NUCLEOTIDE SEQUENCE [LARGE SCALE GENOMIC DNA]</scope>
    <source>
        <strain evidence="2 3">SFB5A</strain>
    </source>
</reference>
<accession>A0A7W7U2R4</accession>
<evidence type="ECO:0000313" key="3">
    <source>
        <dbReference type="Proteomes" id="UP000582643"/>
    </source>
</evidence>
<dbReference type="Proteomes" id="UP000582643">
    <property type="component" value="Unassembled WGS sequence"/>
</dbReference>
<evidence type="ECO:0000256" key="1">
    <source>
        <dbReference type="SAM" id="MobiDB-lite"/>
    </source>
</evidence>
<proteinExistence type="predicted"/>
<evidence type="ECO:0000313" key="2">
    <source>
        <dbReference type="EMBL" id="MBB4983931.1"/>
    </source>
</evidence>
<protein>
    <submittedName>
        <fullName evidence="2">Uncharacterized protein</fullName>
    </submittedName>
</protein>
<organism evidence="2 3">
    <name type="scientific">Streptomyces nymphaeiformis</name>
    <dbReference type="NCBI Taxonomy" id="2663842"/>
    <lineage>
        <taxon>Bacteria</taxon>
        <taxon>Bacillati</taxon>
        <taxon>Actinomycetota</taxon>
        <taxon>Actinomycetes</taxon>
        <taxon>Kitasatosporales</taxon>
        <taxon>Streptomycetaceae</taxon>
        <taxon>Streptomyces</taxon>
    </lineage>
</organism>
<keyword evidence="3" id="KW-1185">Reference proteome</keyword>
<feature type="compositionally biased region" description="Basic residues" evidence="1">
    <location>
        <begin position="15"/>
        <end position="25"/>
    </location>
</feature>
<name>A0A7W7U2R4_9ACTN</name>
<dbReference type="EMBL" id="JACHJY010000007">
    <property type="protein sequence ID" value="MBB4983931.1"/>
    <property type="molecule type" value="Genomic_DNA"/>
</dbReference>
<sequence>MSSVPRQAIRPPGRGSRRPPGRTGRRGIPPPRPRPPGPVDGRLARLADRLGFAALGLRELAEDVLPHFPTP</sequence>
<feature type="region of interest" description="Disordered" evidence="1">
    <location>
        <begin position="1"/>
        <end position="42"/>
    </location>
</feature>
<dbReference type="RefSeq" id="WP_184931686.1">
    <property type="nucleotide sequence ID" value="NZ_JACHJY010000007.1"/>
</dbReference>
<comment type="caution">
    <text evidence="2">The sequence shown here is derived from an EMBL/GenBank/DDBJ whole genome shotgun (WGS) entry which is preliminary data.</text>
</comment>